<name>A0A0P6X8V6_9CHLR</name>
<comment type="caution">
    <text evidence="2">The sequence shown here is derived from an EMBL/GenBank/DDBJ whole genome shotgun (WGS) entry which is preliminary data.</text>
</comment>
<accession>A0A0P6X8V6</accession>
<feature type="chain" id="PRO_5006132922" evidence="1">
    <location>
        <begin position="25"/>
        <end position="92"/>
    </location>
</feature>
<dbReference type="RefSeq" id="WP_061912757.1">
    <property type="nucleotide sequence ID" value="NZ_DF967971.1"/>
</dbReference>
<keyword evidence="1" id="KW-0732">Signal</keyword>
<organism evidence="2 3">
    <name type="scientific">Bellilinea caldifistulae</name>
    <dbReference type="NCBI Taxonomy" id="360411"/>
    <lineage>
        <taxon>Bacteria</taxon>
        <taxon>Bacillati</taxon>
        <taxon>Chloroflexota</taxon>
        <taxon>Anaerolineae</taxon>
        <taxon>Anaerolineales</taxon>
        <taxon>Anaerolineaceae</taxon>
        <taxon>Bellilinea</taxon>
    </lineage>
</organism>
<evidence type="ECO:0000256" key="1">
    <source>
        <dbReference type="SAM" id="SignalP"/>
    </source>
</evidence>
<dbReference type="Proteomes" id="UP000050514">
    <property type="component" value="Unassembled WGS sequence"/>
</dbReference>
<feature type="signal peptide" evidence="1">
    <location>
        <begin position="1"/>
        <end position="24"/>
    </location>
</feature>
<evidence type="ECO:0000313" key="2">
    <source>
        <dbReference type="EMBL" id="KPL76694.1"/>
    </source>
</evidence>
<sequence length="92" mass="9854">MKTRWFFLTFILLLLLSLTLPASAMQSASYKVDWLVPITGSGGNAASSFYSADFTLGQSVIGSESGVNTADCLGYWCGSGGEYSIMLPLITR</sequence>
<reference evidence="2 3" key="1">
    <citation type="submission" date="2015-07" db="EMBL/GenBank/DDBJ databases">
        <title>Draft genome of Bellilinea caldifistulae DSM 17877.</title>
        <authorList>
            <person name="Hemp J."/>
            <person name="Ward L.M."/>
            <person name="Pace L.A."/>
            <person name="Fischer W.W."/>
        </authorList>
    </citation>
    <scope>NUCLEOTIDE SEQUENCE [LARGE SCALE GENOMIC DNA]</scope>
    <source>
        <strain evidence="2 3">GOMI-1</strain>
    </source>
</reference>
<dbReference type="EMBL" id="LGHJ01000011">
    <property type="protein sequence ID" value="KPL76694.1"/>
    <property type="molecule type" value="Genomic_DNA"/>
</dbReference>
<protein>
    <submittedName>
        <fullName evidence="2">Uncharacterized protein</fullName>
    </submittedName>
</protein>
<evidence type="ECO:0000313" key="3">
    <source>
        <dbReference type="Proteomes" id="UP000050514"/>
    </source>
</evidence>
<keyword evidence="3" id="KW-1185">Reference proteome</keyword>
<proteinExistence type="predicted"/>
<gene>
    <name evidence="2" type="ORF">AC812_05105</name>
</gene>
<dbReference type="AlphaFoldDB" id="A0A0P6X8V6"/>